<sequence length="188" mass="20524">MSSTSESASAVALASLPPIRRVITTHDKDGNTIISEEIPQTLEGVEVPGTVIYLGYALNQFPAALNNDQDLKEYKDRLPHNVGMSIPRGTVLRMSDFQPGQSVPMHRSKTIDFGVIIEGEVELIMGSGESTVLKRGDIIVQRGTIHGWKNNSTTEVARGFFVLVDADLPVVNGIQLKEDVPLEELKTE</sequence>
<dbReference type="Pfam" id="PF07883">
    <property type="entry name" value="Cupin_2"/>
    <property type="match status" value="1"/>
</dbReference>
<gene>
    <name evidence="2" type="ORF">T069G_00610</name>
</gene>
<proteinExistence type="predicted"/>
<name>A0A9W9ECA7_9HYPO</name>
<dbReference type="RefSeq" id="XP_056033136.1">
    <property type="nucleotide sequence ID" value="XM_056167820.1"/>
</dbReference>
<dbReference type="Proteomes" id="UP001140511">
    <property type="component" value="Unassembled WGS sequence"/>
</dbReference>
<comment type="caution">
    <text evidence="2">The sequence shown here is derived from an EMBL/GenBank/DDBJ whole genome shotgun (WGS) entry which is preliminary data.</text>
</comment>
<dbReference type="InterPro" id="IPR011051">
    <property type="entry name" value="RmlC_Cupin_sf"/>
</dbReference>
<dbReference type="AlphaFoldDB" id="A0A9W9ECA7"/>
<accession>A0A9W9ECA7</accession>
<dbReference type="InterPro" id="IPR014710">
    <property type="entry name" value="RmlC-like_jellyroll"/>
</dbReference>
<dbReference type="GeneID" id="80862508"/>
<dbReference type="PANTHER" id="PTHR36156">
    <property type="entry name" value="SLR2101 PROTEIN"/>
    <property type="match status" value="1"/>
</dbReference>
<organism evidence="2 3">
    <name type="scientific">Trichoderma breve</name>
    <dbReference type="NCBI Taxonomy" id="2034170"/>
    <lineage>
        <taxon>Eukaryota</taxon>
        <taxon>Fungi</taxon>
        <taxon>Dikarya</taxon>
        <taxon>Ascomycota</taxon>
        <taxon>Pezizomycotina</taxon>
        <taxon>Sordariomycetes</taxon>
        <taxon>Hypocreomycetidae</taxon>
        <taxon>Hypocreales</taxon>
        <taxon>Hypocreaceae</taxon>
        <taxon>Trichoderma</taxon>
    </lineage>
</organism>
<evidence type="ECO:0000313" key="2">
    <source>
        <dbReference type="EMBL" id="KAJ4864080.1"/>
    </source>
</evidence>
<feature type="domain" description="Cupin type-2" evidence="1">
    <location>
        <begin position="95"/>
        <end position="156"/>
    </location>
</feature>
<reference evidence="2" key="1">
    <citation type="submission" date="2022-09" db="EMBL/GenBank/DDBJ databases">
        <title>Chromosome-level assembly of Trichoderma breve T069, a fungus used in development of biopesticide product.</title>
        <authorList>
            <person name="Lin R."/>
            <person name="Liu T."/>
        </authorList>
    </citation>
    <scope>NUCLEOTIDE SEQUENCE</scope>
    <source>
        <strain evidence="2">T069</strain>
    </source>
</reference>
<protein>
    <submittedName>
        <fullName evidence="2">Cupin domain-containing protein</fullName>
    </submittedName>
</protein>
<dbReference type="InterPro" id="IPR013096">
    <property type="entry name" value="Cupin_2"/>
</dbReference>
<evidence type="ECO:0000259" key="1">
    <source>
        <dbReference type="Pfam" id="PF07883"/>
    </source>
</evidence>
<dbReference type="Gene3D" id="2.60.120.10">
    <property type="entry name" value="Jelly Rolls"/>
    <property type="match status" value="1"/>
</dbReference>
<dbReference type="CDD" id="cd02231">
    <property type="entry name" value="cupin_BLL6423-like"/>
    <property type="match status" value="1"/>
</dbReference>
<dbReference type="InterPro" id="IPR047142">
    <property type="entry name" value="OryJ/VirC-like"/>
</dbReference>
<dbReference type="PANTHER" id="PTHR36156:SF2">
    <property type="entry name" value="CUPIN TYPE-2 DOMAIN-CONTAINING PROTEIN"/>
    <property type="match status" value="1"/>
</dbReference>
<dbReference type="SUPFAM" id="SSF51182">
    <property type="entry name" value="RmlC-like cupins"/>
    <property type="match status" value="1"/>
</dbReference>
<dbReference type="EMBL" id="JAOPEN010000001">
    <property type="protein sequence ID" value="KAJ4864080.1"/>
    <property type="molecule type" value="Genomic_DNA"/>
</dbReference>
<dbReference type="Gene3D" id="2.20.70.150">
    <property type="match status" value="1"/>
</dbReference>
<keyword evidence="3" id="KW-1185">Reference proteome</keyword>
<evidence type="ECO:0000313" key="3">
    <source>
        <dbReference type="Proteomes" id="UP001140511"/>
    </source>
</evidence>